<reference evidence="1" key="1">
    <citation type="submission" date="2021-02" db="EMBL/GenBank/DDBJ databases">
        <authorList>
            <consortium name="DOE Joint Genome Institute"/>
            <person name="Ahrendt S."/>
            <person name="Looney B.P."/>
            <person name="Miyauchi S."/>
            <person name="Morin E."/>
            <person name="Drula E."/>
            <person name="Courty P.E."/>
            <person name="Chicoki N."/>
            <person name="Fauchery L."/>
            <person name="Kohler A."/>
            <person name="Kuo A."/>
            <person name="Labutti K."/>
            <person name="Pangilinan J."/>
            <person name="Lipzen A."/>
            <person name="Riley R."/>
            <person name="Andreopoulos W."/>
            <person name="He G."/>
            <person name="Johnson J."/>
            <person name="Barry K.W."/>
            <person name="Grigoriev I.V."/>
            <person name="Nagy L."/>
            <person name="Hibbett D."/>
            <person name="Henrissat B."/>
            <person name="Matheny P.B."/>
            <person name="Labbe J."/>
            <person name="Martin F."/>
        </authorList>
    </citation>
    <scope>NUCLEOTIDE SEQUENCE</scope>
    <source>
        <strain evidence="1">FP105234-sp</strain>
    </source>
</reference>
<evidence type="ECO:0000313" key="1">
    <source>
        <dbReference type="EMBL" id="KAI0045253.1"/>
    </source>
</evidence>
<reference evidence="1" key="2">
    <citation type="journal article" date="2022" name="New Phytol.">
        <title>Evolutionary transition to the ectomycorrhizal habit in the genomes of a hyperdiverse lineage of mushroom-forming fungi.</title>
        <authorList>
            <person name="Looney B."/>
            <person name="Miyauchi S."/>
            <person name="Morin E."/>
            <person name="Drula E."/>
            <person name="Courty P.E."/>
            <person name="Kohler A."/>
            <person name="Kuo A."/>
            <person name="LaButti K."/>
            <person name="Pangilinan J."/>
            <person name="Lipzen A."/>
            <person name="Riley R."/>
            <person name="Andreopoulos W."/>
            <person name="He G."/>
            <person name="Johnson J."/>
            <person name="Nolan M."/>
            <person name="Tritt A."/>
            <person name="Barry K.W."/>
            <person name="Grigoriev I.V."/>
            <person name="Nagy L.G."/>
            <person name="Hibbett D."/>
            <person name="Henrissat B."/>
            <person name="Matheny P.B."/>
            <person name="Labbe J."/>
            <person name="Martin F.M."/>
        </authorList>
    </citation>
    <scope>NUCLEOTIDE SEQUENCE</scope>
    <source>
        <strain evidence="1">FP105234-sp</strain>
    </source>
</reference>
<comment type="caution">
    <text evidence="1">The sequence shown here is derived from an EMBL/GenBank/DDBJ whole genome shotgun (WGS) entry which is preliminary data.</text>
</comment>
<keyword evidence="2" id="KW-1185">Reference proteome</keyword>
<dbReference type="EMBL" id="MU275957">
    <property type="protein sequence ID" value="KAI0045253.1"/>
    <property type="molecule type" value="Genomic_DNA"/>
</dbReference>
<accession>A0ACB8RM88</accession>
<proteinExistence type="predicted"/>
<evidence type="ECO:0000313" key="2">
    <source>
        <dbReference type="Proteomes" id="UP000814033"/>
    </source>
</evidence>
<protein>
    <submittedName>
        <fullName evidence="1">Uncharacterized protein</fullName>
    </submittedName>
</protein>
<gene>
    <name evidence="1" type="ORF">FA95DRAFT_1561322</name>
</gene>
<dbReference type="Proteomes" id="UP000814033">
    <property type="component" value="Unassembled WGS sequence"/>
</dbReference>
<sequence length="418" mass="46436">MAPYYNFRSTPARQARQQQALRDERIRKHVEAFGPQNASRINASISSNGEGVHLRFNSLSPEDVVPAFDHRNYLPPSDDAPDSSPTSSRASSPQPKSIASSDDEDSEMDDSSSSSSSSTSSPSSEDDEMDSSSDAESTASGSTERPHTPQPTARYDPGSVVRTPRKLQASPDRIGGHGFPIWRQNAPGSRSPSVVVEEHRVVYPADYVPKADLQDIEATRRRVAERRAAEVPRIRDEQLKKMQRREFFFRGRRMQAATEEEGMEMEYLEDDMIEEEERPSSPLSGAGFSGSSSDTEGDYVMERSASEALVEDVLSDPRFLGSDDLQNLIGWRPPREEAQEELSNPSLQTVAGPSRQPASGSPTEEMVTVTRRVRALGPQGTFVLHPDTHQELFIEKTLEVPARLLHDYDDLLMYSDCC</sequence>
<organism evidence="1 2">
    <name type="scientific">Auriscalpium vulgare</name>
    <dbReference type="NCBI Taxonomy" id="40419"/>
    <lineage>
        <taxon>Eukaryota</taxon>
        <taxon>Fungi</taxon>
        <taxon>Dikarya</taxon>
        <taxon>Basidiomycota</taxon>
        <taxon>Agaricomycotina</taxon>
        <taxon>Agaricomycetes</taxon>
        <taxon>Russulales</taxon>
        <taxon>Auriscalpiaceae</taxon>
        <taxon>Auriscalpium</taxon>
    </lineage>
</organism>
<name>A0ACB8RM88_9AGAM</name>